<dbReference type="AlphaFoldDB" id="A0A914PZ49"/>
<evidence type="ECO:0000256" key="2">
    <source>
        <dbReference type="SAM" id="MobiDB-lite"/>
    </source>
</evidence>
<sequence length="404" mass="46921">MIKARTLKKQNDLEQMMLQVPPPWSDLQKIEFQVMVELLIKQKDRWDEELEHIKARIDRLPNQDANKENLKQELRLFKTNEGNEEMLEKLEYQISKLQKLLDTRSRDSYYGSSGNVSQVSRARSDEGSLGEESTQIASDNEKHSVRSMAVKKHISKYITTPIPALNIAKFQGDYMEWDGFWERFKYAVHDRAYPDVEKLYALMNLLGGRAKEAVAGIRLCSENYDTVLNILIDRFGRKELIVSNLQMKLRNLQAASSNPESIRMVVDSIHNICRQLENNGVDINNEPTKMDIISKFPNDEGRELFRYKAKNNATTEQLLKKMHEISFCAEIMPRGGQSSRLLQPLKPFKTFDRHDTTPRTNKSDTRDMQQSCLFCDGRHRSSKCPTFATTEDKVKQLKNKKTMY</sequence>
<dbReference type="Proteomes" id="UP000887578">
    <property type="component" value="Unplaced"/>
</dbReference>
<dbReference type="Pfam" id="PF03564">
    <property type="entry name" value="DUF1759"/>
    <property type="match status" value="1"/>
</dbReference>
<dbReference type="InterPro" id="IPR005312">
    <property type="entry name" value="DUF1759"/>
</dbReference>
<feature type="region of interest" description="Disordered" evidence="2">
    <location>
        <begin position="108"/>
        <end position="142"/>
    </location>
</feature>
<dbReference type="WBParaSite" id="PDA_v2.g20151.t1">
    <property type="protein sequence ID" value="PDA_v2.g20151.t1"/>
    <property type="gene ID" value="PDA_v2.g20151"/>
</dbReference>
<feature type="compositionally biased region" description="Polar residues" evidence="2">
    <location>
        <begin position="110"/>
        <end position="121"/>
    </location>
</feature>
<organism evidence="3 4">
    <name type="scientific">Panagrolaimus davidi</name>
    <dbReference type="NCBI Taxonomy" id="227884"/>
    <lineage>
        <taxon>Eukaryota</taxon>
        <taxon>Metazoa</taxon>
        <taxon>Ecdysozoa</taxon>
        <taxon>Nematoda</taxon>
        <taxon>Chromadorea</taxon>
        <taxon>Rhabditida</taxon>
        <taxon>Tylenchina</taxon>
        <taxon>Panagrolaimomorpha</taxon>
        <taxon>Panagrolaimoidea</taxon>
        <taxon>Panagrolaimidae</taxon>
        <taxon>Panagrolaimus</taxon>
    </lineage>
</organism>
<keyword evidence="3" id="KW-1185">Reference proteome</keyword>
<reference evidence="4" key="1">
    <citation type="submission" date="2022-11" db="UniProtKB">
        <authorList>
            <consortium name="WormBaseParasite"/>
        </authorList>
    </citation>
    <scope>IDENTIFICATION</scope>
</reference>
<evidence type="ECO:0000313" key="4">
    <source>
        <dbReference type="WBParaSite" id="PDA_v2.g20151.t1"/>
    </source>
</evidence>
<evidence type="ECO:0000313" key="3">
    <source>
        <dbReference type="Proteomes" id="UP000887578"/>
    </source>
</evidence>
<keyword evidence="1" id="KW-0175">Coiled coil</keyword>
<protein>
    <submittedName>
        <fullName evidence="4">Gag protein</fullName>
    </submittedName>
</protein>
<dbReference type="PANTHER" id="PTHR47331">
    <property type="entry name" value="PHD-TYPE DOMAIN-CONTAINING PROTEIN"/>
    <property type="match status" value="1"/>
</dbReference>
<accession>A0A914PZ49</accession>
<evidence type="ECO:0000256" key="1">
    <source>
        <dbReference type="SAM" id="Coils"/>
    </source>
</evidence>
<name>A0A914PZ49_9BILA</name>
<proteinExistence type="predicted"/>
<feature type="coiled-coil region" evidence="1">
    <location>
        <begin position="80"/>
        <end position="107"/>
    </location>
</feature>